<dbReference type="EMBL" id="RBAH01000049">
    <property type="protein sequence ID" value="RKN62065.1"/>
    <property type="molecule type" value="Genomic_DNA"/>
</dbReference>
<proteinExistence type="predicted"/>
<gene>
    <name evidence="1" type="ORF">D7M11_34930</name>
</gene>
<dbReference type="Proteomes" id="UP000282311">
    <property type="component" value="Unassembled WGS sequence"/>
</dbReference>
<sequence length="585" mass="65101">MDQVIQRYERYSAEGNRAIVFVTNDGDEAAAAVFRMALLPALNHFGFPYRVAEGAGLAQAVGLGQAAAIVLAHDGVVASLTEESWRSIVSAAESGVGVVSFDGRLWRADPEVQRFFGAVGGMLETLVEAVCISEQDHYITDMQHPGHTHKLLRPVEASLPERTVCGVVILARNEAGETLAAAISGRESGDGRLGGRRTALYVSPALWLRQHFGHASGLDDLLWRMLVWAARKPFATLMMPPFVVCRVDDAIGSYDRFDYVRVLNEFNWIPNIGLFVDDIDDETAKRIKFYDDRGLAEFSAHSFHELGEPYPDQIYLQHDGQEYAFAKLKDHFERLDRFYERVGIAPSRTVNIHYDELGLHSLPFLLSRNQTFMMGLIPAGVRWYASSYSWEPYPYGHQGFNYGPLDPDHRFWNAVAHHLGSYKTPDTGMGVGEFLGGCTPFNGENDKADIGRAIERGVAALKLGVSSGFFGTLMTHEQRIMALAPDEWRTIIEGIHRGLEGWTLLYRTYDEISQYCKDKARTRIALADYDASADRLSVRLEGTVEHGISYHLYRDEGEQVAIELVQAAPFAGQLLCVAPASDADD</sequence>
<dbReference type="OrthoDB" id="2494617at2"/>
<organism evidence="1 2">
    <name type="scientific">Paenibacillus ginsengarvi</name>
    <dbReference type="NCBI Taxonomy" id="400777"/>
    <lineage>
        <taxon>Bacteria</taxon>
        <taxon>Bacillati</taxon>
        <taxon>Bacillota</taxon>
        <taxon>Bacilli</taxon>
        <taxon>Bacillales</taxon>
        <taxon>Paenibacillaceae</taxon>
        <taxon>Paenibacillus</taxon>
    </lineage>
</organism>
<evidence type="ECO:0000313" key="1">
    <source>
        <dbReference type="EMBL" id="RKN62065.1"/>
    </source>
</evidence>
<dbReference type="RefSeq" id="WP_120751899.1">
    <property type="nucleotide sequence ID" value="NZ_RBAH01000049.1"/>
</dbReference>
<protein>
    <submittedName>
        <fullName evidence="1">Uncharacterized protein</fullName>
    </submittedName>
</protein>
<comment type="caution">
    <text evidence="1">The sequence shown here is derived from an EMBL/GenBank/DDBJ whole genome shotgun (WGS) entry which is preliminary data.</text>
</comment>
<keyword evidence="2" id="KW-1185">Reference proteome</keyword>
<evidence type="ECO:0000313" key="2">
    <source>
        <dbReference type="Proteomes" id="UP000282311"/>
    </source>
</evidence>
<reference evidence="1 2" key="1">
    <citation type="journal article" date="2007" name="Int. J. Syst. Evol. Microbiol.">
        <title>Paenibacillus ginsengarvi sp. nov., isolated from soil from ginseng cultivation.</title>
        <authorList>
            <person name="Yoon M.H."/>
            <person name="Ten L.N."/>
            <person name="Im W.T."/>
        </authorList>
    </citation>
    <scope>NUCLEOTIDE SEQUENCE [LARGE SCALE GENOMIC DNA]</scope>
    <source>
        <strain evidence="1 2">KCTC 13059</strain>
    </source>
</reference>
<name>A0A3B0AMW1_9BACL</name>
<dbReference type="AlphaFoldDB" id="A0A3B0AMW1"/>
<accession>A0A3B0AMW1</accession>